<protein>
    <submittedName>
        <fullName evidence="2">Uncharacterized protein</fullName>
    </submittedName>
</protein>
<keyword evidence="3" id="KW-1185">Reference proteome</keyword>
<evidence type="ECO:0000313" key="3">
    <source>
        <dbReference type="Proteomes" id="UP001221757"/>
    </source>
</evidence>
<feature type="region of interest" description="Disordered" evidence="1">
    <location>
        <begin position="83"/>
        <end position="103"/>
    </location>
</feature>
<gene>
    <name evidence="2" type="ORF">B0H17DRAFT_1070832</name>
</gene>
<feature type="compositionally biased region" description="Basic and acidic residues" evidence="1">
    <location>
        <begin position="93"/>
        <end position="103"/>
    </location>
</feature>
<name>A0AAD7DAQ0_MYCRO</name>
<sequence>MISSPLCPICISSALPLTWSVPYDTVYCHVSAIPFTASVPFANSCLPIAIFDSHPPTCHLHILLMLPQDRPAAPHVRLADTQVRPRGAEGCGEEQREGNRVGA</sequence>
<evidence type="ECO:0000313" key="2">
    <source>
        <dbReference type="EMBL" id="KAJ7687029.1"/>
    </source>
</evidence>
<organism evidence="2 3">
    <name type="scientific">Mycena rosella</name>
    <name type="common">Pink bonnet</name>
    <name type="synonym">Agaricus rosellus</name>
    <dbReference type="NCBI Taxonomy" id="1033263"/>
    <lineage>
        <taxon>Eukaryota</taxon>
        <taxon>Fungi</taxon>
        <taxon>Dikarya</taxon>
        <taxon>Basidiomycota</taxon>
        <taxon>Agaricomycotina</taxon>
        <taxon>Agaricomycetes</taxon>
        <taxon>Agaricomycetidae</taxon>
        <taxon>Agaricales</taxon>
        <taxon>Marasmiineae</taxon>
        <taxon>Mycenaceae</taxon>
        <taxon>Mycena</taxon>
    </lineage>
</organism>
<dbReference type="Proteomes" id="UP001221757">
    <property type="component" value="Unassembled WGS sequence"/>
</dbReference>
<proteinExistence type="predicted"/>
<comment type="caution">
    <text evidence="2">The sequence shown here is derived from an EMBL/GenBank/DDBJ whole genome shotgun (WGS) entry which is preliminary data.</text>
</comment>
<evidence type="ECO:0000256" key="1">
    <source>
        <dbReference type="SAM" id="MobiDB-lite"/>
    </source>
</evidence>
<reference evidence="2" key="1">
    <citation type="submission" date="2023-03" db="EMBL/GenBank/DDBJ databases">
        <title>Massive genome expansion in bonnet fungi (Mycena s.s.) driven by repeated elements and novel gene families across ecological guilds.</title>
        <authorList>
            <consortium name="Lawrence Berkeley National Laboratory"/>
            <person name="Harder C.B."/>
            <person name="Miyauchi S."/>
            <person name="Viragh M."/>
            <person name="Kuo A."/>
            <person name="Thoen E."/>
            <person name="Andreopoulos B."/>
            <person name="Lu D."/>
            <person name="Skrede I."/>
            <person name="Drula E."/>
            <person name="Henrissat B."/>
            <person name="Morin E."/>
            <person name="Kohler A."/>
            <person name="Barry K."/>
            <person name="LaButti K."/>
            <person name="Morin E."/>
            <person name="Salamov A."/>
            <person name="Lipzen A."/>
            <person name="Mereny Z."/>
            <person name="Hegedus B."/>
            <person name="Baldrian P."/>
            <person name="Stursova M."/>
            <person name="Weitz H."/>
            <person name="Taylor A."/>
            <person name="Grigoriev I.V."/>
            <person name="Nagy L.G."/>
            <person name="Martin F."/>
            <person name="Kauserud H."/>
        </authorList>
    </citation>
    <scope>NUCLEOTIDE SEQUENCE</scope>
    <source>
        <strain evidence="2">CBHHK067</strain>
    </source>
</reference>
<accession>A0AAD7DAQ0</accession>
<dbReference type="EMBL" id="JARKIE010000091">
    <property type="protein sequence ID" value="KAJ7687029.1"/>
    <property type="molecule type" value="Genomic_DNA"/>
</dbReference>
<dbReference type="AlphaFoldDB" id="A0AAD7DAQ0"/>